<feature type="compositionally biased region" description="Basic and acidic residues" evidence="1">
    <location>
        <begin position="39"/>
        <end position="66"/>
    </location>
</feature>
<evidence type="ECO:0000256" key="1">
    <source>
        <dbReference type="SAM" id="MobiDB-lite"/>
    </source>
</evidence>
<dbReference type="Proteomes" id="UP000188268">
    <property type="component" value="Unassembled WGS sequence"/>
</dbReference>
<protein>
    <submittedName>
        <fullName evidence="2">Uncharacterized protein</fullName>
    </submittedName>
</protein>
<dbReference type="Gramene" id="OMO57125">
    <property type="protein sequence ID" value="OMO57125"/>
    <property type="gene ID" value="CCACVL1_25973"/>
</dbReference>
<dbReference type="EMBL" id="AWWV01014417">
    <property type="protein sequence ID" value="OMO57125.1"/>
    <property type="molecule type" value="Genomic_DNA"/>
</dbReference>
<evidence type="ECO:0000313" key="2">
    <source>
        <dbReference type="EMBL" id="OMO57125.1"/>
    </source>
</evidence>
<organism evidence="2 3">
    <name type="scientific">Corchorus capsularis</name>
    <name type="common">Jute</name>
    <dbReference type="NCBI Taxonomy" id="210143"/>
    <lineage>
        <taxon>Eukaryota</taxon>
        <taxon>Viridiplantae</taxon>
        <taxon>Streptophyta</taxon>
        <taxon>Embryophyta</taxon>
        <taxon>Tracheophyta</taxon>
        <taxon>Spermatophyta</taxon>
        <taxon>Magnoliopsida</taxon>
        <taxon>eudicotyledons</taxon>
        <taxon>Gunneridae</taxon>
        <taxon>Pentapetalae</taxon>
        <taxon>rosids</taxon>
        <taxon>malvids</taxon>
        <taxon>Malvales</taxon>
        <taxon>Malvaceae</taxon>
        <taxon>Grewioideae</taxon>
        <taxon>Apeibeae</taxon>
        <taxon>Corchorus</taxon>
    </lineage>
</organism>
<evidence type="ECO:0000313" key="3">
    <source>
        <dbReference type="Proteomes" id="UP000188268"/>
    </source>
</evidence>
<reference evidence="2 3" key="1">
    <citation type="submission" date="2013-09" db="EMBL/GenBank/DDBJ databases">
        <title>Corchorus capsularis genome sequencing.</title>
        <authorList>
            <person name="Alam M."/>
            <person name="Haque M.S."/>
            <person name="Islam M.S."/>
            <person name="Emdad E.M."/>
            <person name="Islam M.M."/>
            <person name="Ahmed B."/>
            <person name="Halim A."/>
            <person name="Hossen Q.M.M."/>
            <person name="Hossain M.Z."/>
            <person name="Ahmed R."/>
            <person name="Khan M.M."/>
            <person name="Islam R."/>
            <person name="Rashid M.M."/>
            <person name="Khan S.A."/>
            <person name="Rahman M.S."/>
            <person name="Alam M."/>
        </authorList>
    </citation>
    <scope>NUCLEOTIDE SEQUENCE [LARGE SCALE GENOMIC DNA]</scope>
    <source>
        <strain evidence="3">cv. CVL-1</strain>
        <tissue evidence="2">Whole seedling</tissue>
    </source>
</reference>
<proteinExistence type="predicted"/>
<sequence>MESQLAHALRACAAAEARAAVSEILEIDGGPSSTSTNEAELKPKWEVERSTLEESRKSAEKKYDGT</sequence>
<dbReference type="AlphaFoldDB" id="A0A1R3GGA9"/>
<comment type="caution">
    <text evidence="2">The sequence shown here is derived from an EMBL/GenBank/DDBJ whole genome shotgun (WGS) entry which is preliminary data.</text>
</comment>
<keyword evidence="3" id="KW-1185">Reference proteome</keyword>
<name>A0A1R3GGA9_COCAP</name>
<feature type="region of interest" description="Disordered" evidence="1">
    <location>
        <begin position="27"/>
        <end position="66"/>
    </location>
</feature>
<gene>
    <name evidence="2" type="ORF">CCACVL1_25973</name>
</gene>
<accession>A0A1R3GGA9</accession>